<dbReference type="AlphaFoldDB" id="A4XDL6"/>
<evidence type="ECO:0000313" key="4">
    <source>
        <dbReference type="EMBL" id="ABP56956.1"/>
    </source>
</evidence>
<dbReference type="InterPro" id="IPR051010">
    <property type="entry name" value="BCAA_transport"/>
</dbReference>
<protein>
    <submittedName>
        <fullName evidence="4">Extracellular ligand-binding receptor</fullName>
    </submittedName>
</protein>
<dbReference type="KEGG" id="stp:Strop_4528"/>
<evidence type="ECO:0000259" key="3">
    <source>
        <dbReference type="Pfam" id="PF13458"/>
    </source>
</evidence>
<dbReference type="InterPro" id="IPR028081">
    <property type="entry name" value="Leu-bd"/>
</dbReference>
<keyword evidence="5" id="KW-1185">Reference proteome</keyword>
<keyword evidence="4" id="KW-0675">Receptor</keyword>
<dbReference type="STRING" id="369723.Strop_4528"/>
<evidence type="ECO:0000256" key="2">
    <source>
        <dbReference type="ARBA" id="ARBA00022729"/>
    </source>
</evidence>
<organism evidence="4 5">
    <name type="scientific">Salinispora tropica (strain ATCC BAA-916 / DSM 44818 / JCM 13857 / NBRC 105044 / CNB-440)</name>
    <dbReference type="NCBI Taxonomy" id="369723"/>
    <lineage>
        <taxon>Bacteria</taxon>
        <taxon>Bacillati</taxon>
        <taxon>Actinomycetota</taxon>
        <taxon>Actinomycetes</taxon>
        <taxon>Micromonosporales</taxon>
        <taxon>Micromonosporaceae</taxon>
        <taxon>Salinispora</taxon>
    </lineage>
</organism>
<dbReference type="Gene3D" id="3.40.50.2300">
    <property type="match status" value="2"/>
</dbReference>
<dbReference type="InterPro" id="IPR028082">
    <property type="entry name" value="Peripla_BP_I"/>
</dbReference>
<proteinExistence type="inferred from homology"/>
<comment type="similarity">
    <text evidence="1">Belongs to the leucine-binding protein family.</text>
</comment>
<sequence length="413" mass="44144">MGRDAPGQTLEREPVTQVNRRRALQLLAALGTAGLVAGCGDSSESETDAPLSPIKIGMLIPQTGDLTDVGTEVANGFQLFLDLNEGQLGGHPTSLVTVDEGNDAKSGQAAVEKLLKQGVLALTGVVSSAVMLGIRDKVEQAQVPLVGSNASPSSLQSVVYIWRTSYVLDEVGRALGHYLKEALAPSERLAIIMPESPASQDVLRGFQQEFGKSDPRIGDPVTWTEEISGTPGKSAYRRDIATALKRDPDGVFCFFAGAAAVEFLKQLRAEGYTGPIYAPGFLTEGNVLASFKDETDVLGIQTALNYSPDLNNAANRLFASAYRKKHGTSPTAYATASYDAAHVLNQAIRRAGESPTPPAVNLALGKIGRVDSPRGVWQFNQPRTPQQRWYLREVQLDGQLLSNVLLTELATLG</sequence>
<keyword evidence="2" id="KW-0732">Signal</keyword>
<dbReference type="PATRIC" id="fig|369723.5.peg.4682"/>
<gene>
    <name evidence="4" type="ordered locus">Strop_4528</name>
</gene>
<name>A4XDL6_SALTO</name>
<dbReference type="EMBL" id="CP000667">
    <property type="protein sequence ID" value="ABP56956.1"/>
    <property type="molecule type" value="Genomic_DNA"/>
</dbReference>
<evidence type="ECO:0000256" key="1">
    <source>
        <dbReference type="ARBA" id="ARBA00010062"/>
    </source>
</evidence>
<dbReference type="PANTHER" id="PTHR30483">
    <property type="entry name" value="LEUCINE-SPECIFIC-BINDING PROTEIN"/>
    <property type="match status" value="1"/>
</dbReference>
<dbReference type="eggNOG" id="COG0683">
    <property type="taxonomic scope" value="Bacteria"/>
</dbReference>
<dbReference type="HOGENOM" id="CLU_027128_1_2_11"/>
<feature type="domain" description="Leucine-binding protein" evidence="3">
    <location>
        <begin position="53"/>
        <end position="398"/>
    </location>
</feature>
<dbReference type="Pfam" id="PF13458">
    <property type="entry name" value="Peripla_BP_6"/>
    <property type="match status" value="1"/>
</dbReference>
<dbReference type="PANTHER" id="PTHR30483:SF6">
    <property type="entry name" value="PERIPLASMIC BINDING PROTEIN OF ABC TRANSPORTER FOR NATURAL AMINO ACIDS"/>
    <property type="match status" value="1"/>
</dbReference>
<evidence type="ECO:0000313" key="5">
    <source>
        <dbReference type="Proteomes" id="UP000000235"/>
    </source>
</evidence>
<accession>A4XDL6</accession>
<reference evidence="5" key="1">
    <citation type="journal article" date="2007" name="Proc. Natl. Acad. Sci. U.S.A.">
        <title>Genome sequencing reveals complex secondary metabolome in the marine actinomycete Salinispora tropica.</title>
        <authorList>
            <person name="Udwary D.W."/>
            <person name="Zeigler L."/>
            <person name="Asolkar R.N."/>
            <person name="Singan V."/>
            <person name="Lapidus A."/>
            <person name="Fenical W."/>
            <person name="Jensen P.R."/>
            <person name="Moore B.S."/>
        </authorList>
    </citation>
    <scope>NUCLEOTIDE SEQUENCE [LARGE SCALE GENOMIC DNA]</scope>
    <source>
        <strain evidence="5">ATCC BAA-916 / DSM 44818 / CNB-440</strain>
    </source>
</reference>
<dbReference type="SUPFAM" id="SSF53822">
    <property type="entry name" value="Periplasmic binding protein-like I"/>
    <property type="match status" value="1"/>
</dbReference>
<dbReference type="Proteomes" id="UP000000235">
    <property type="component" value="Chromosome"/>
</dbReference>